<evidence type="ECO:0000313" key="3">
    <source>
        <dbReference type="EMBL" id="KAF2590629.1"/>
    </source>
</evidence>
<feature type="compositionally biased region" description="Polar residues" evidence="1">
    <location>
        <begin position="257"/>
        <end position="274"/>
    </location>
</feature>
<feature type="region of interest" description="Disordered" evidence="1">
    <location>
        <begin position="125"/>
        <end position="151"/>
    </location>
</feature>
<feature type="region of interest" description="Disordered" evidence="1">
    <location>
        <begin position="212"/>
        <end position="274"/>
    </location>
</feature>
<evidence type="ECO:0000256" key="1">
    <source>
        <dbReference type="SAM" id="MobiDB-lite"/>
    </source>
</evidence>
<proteinExistence type="predicted"/>
<reference evidence="3" key="1">
    <citation type="submission" date="2019-12" db="EMBL/GenBank/DDBJ databases">
        <title>Genome sequencing and annotation of Brassica cretica.</title>
        <authorList>
            <person name="Studholme D.J."/>
            <person name="Sarris P.F."/>
        </authorList>
    </citation>
    <scope>NUCLEOTIDE SEQUENCE</scope>
    <source>
        <strain evidence="3">PFS-102/07</strain>
        <tissue evidence="3">Leaf</tissue>
    </source>
</reference>
<feature type="compositionally biased region" description="Low complexity" evidence="1">
    <location>
        <begin position="212"/>
        <end position="223"/>
    </location>
</feature>
<comment type="caution">
    <text evidence="3">The sequence shown here is derived from an EMBL/GenBank/DDBJ whole genome shotgun (WGS) entry which is preliminary data.</text>
</comment>
<dbReference type="GO" id="GO:0003824">
    <property type="term" value="F:catalytic activity"/>
    <property type="evidence" value="ECO:0007669"/>
    <property type="project" value="InterPro"/>
</dbReference>
<dbReference type="InterPro" id="IPR040256">
    <property type="entry name" value="At4g02000-like"/>
</dbReference>
<feature type="domain" description="Endonuclease/exonuclease/phosphatase" evidence="2">
    <location>
        <begin position="313"/>
        <end position="458"/>
    </location>
</feature>
<dbReference type="AlphaFoldDB" id="A0A8S9K934"/>
<dbReference type="EMBL" id="QGKY02000190">
    <property type="protein sequence ID" value="KAF2590629.1"/>
    <property type="molecule type" value="Genomic_DNA"/>
</dbReference>
<dbReference type="InterPro" id="IPR036691">
    <property type="entry name" value="Endo/exonu/phosph_ase_sf"/>
</dbReference>
<dbReference type="Gene3D" id="3.60.10.10">
    <property type="entry name" value="Endonuclease/exonuclease/phosphatase"/>
    <property type="match status" value="1"/>
</dbReference>
<name>A0A8S9K934_BRACR</name>
<evidence type="ECO:0000259" key="2">
    <source>
        <dbReference type="Pfam" id="PF03372"/>
    </source>
</evidence>
<feature type="compositionally biased region" description="Basic and acidic residues" evidence="1">
    <location>
        <begin position="132"/>
        <end position="141"/>
    </location>
</feature>
<feature type="compositionally biased region" description="Low complexity" evidence="1">
    <location>
        <begin position="238"/>
        <end position="252"/>
    </location>
</feature>
<dbReference type="Pfam" id="PF03372">
    <property type="entry name" value="Exo_endo_phos"/>
    <property type="match status" value="1"/>
</dbReference>
<dbReference type="SUPFAM" id="SSF56219">
    <property type="entry name" value="DNase I-like"/>
    <property type="match status" value="1"/>
</dbReference>
<dbReference type="InterPro" id="IPR005135">
    <property type="entry name" value="Endo/exonuclease/phosphatase"/>
</dbReference>
<sequence length="516" mass="56724">MFHTALWSSVHSKNTPPLKAIKIWAHLTGVPLDLRYKEGLSLVAGLVGDPKETDDFTLNLVSLTLAHVKVEVDLTKPLPSVVEFESQSGEVVEVSVHYPWVPPTCSHCHELGHIVRNCLLYTPPAEDSTADQGKKNPEPVKHNKKYQSVAKPKQGTYVKKYQLPSKAAAQNPVPMGSESPNINLINNFASLASNEGTPQIVMSSGRFAGSQLLSLPPSSNPFLSPDPPPRPSLKRSRSSPTLSPPLTSQPTPFHQFKTPSKTSQNPLFPFTNSPSLDVLNPRPFNQTLSLTLPPPLPSAPDPTTTSSYVQILAQSNQCITCKIGFPNQAPIIYSAIYASNLSADRIDLWAELIQLQSYLDLENCCWVLGGDFNQILWPSEHSNGHLNTPDSLMYQLQDCLLQFGVFDLRFIGPAHTRTNSQPSNPISKKLDRLLVNPYIVATFPNALASFLPPLISDHAPCILDLAFSLPKAGTQPFKFQNYLTKHPKFAQLINDVWFQAGTSSPKSFSFDIPGRA</sequence>
<dbReference type="PANTHER" id="PTHR31286:SF90">
    <property type="entry name" value="DUF4283 DOMAIN-CONTAINING PROTEIN"/>
    <property type="match status" value="1"/>
</dbReference>
<organism evidence="3">
    <name type="scientific">Brassica cretica</name>
    <name type="common">Mustard</name>
    <dbReference type="NCBI Taxonomy" id="69181"/>
    <lineage>
        <taxon>Eukaryota</taxon>
        <taxon>Viridiplantae</taxon>
        <taxon>Streptophyta</taxon>
        <taxon>Embryophyta</taxon>
        <taxon>Tracheophyta</taxon>
        <taxon>Spermatophyta</taxon>
        <taxon>Magnoliopsida</taxon>
        <taxon>eudicotyledons</taxon>
        <taxon>Gunneridae</taxon>
        <taxon>Pentapetalae</taxon>
        <taxon>rosids</taxon>
        <taxon>malvids</taxon>
        <taxon>Brassicales</taxon>
        <taxon>Brassicaceae</taxon>
        <taxon>Brassiceae</taxon>
        <taxon>Brassica</taxon>
    </lineage>
</organism>
<protein>
    <recommendedName>
        <fullName evidence="2">Endonuclease/exonuclease/phosphatase domain-containing protein</fullName>
    </recommendedName>
</protein>
<gene>
    <name evidence="3" type="ORF">F2Q70_00040106</name>
</gene>
<accession>A0A8S9K934</accession>
<dbReference type="PANTHER" id="PTHR31286">
    <property type="entry name" value="GLYCINE-RICH CELL WALL STRUCTURAL PROTEIN 1.8-LIKE"/>
    <property type="match status" value="1"/>
</dbReference>